<dbReference type="AlphaFoldDB" id="A0A095BV23"/>
<proteinExistence type="inferred from homology"/>
<reference evidence="4" key="1">
    <citation type="journal article" date="2012" name="Nat. Genet.">
        <title>Whole-genome sequence of Schistosoma haematobium.</title>
        <authorList>
            <person name="Young N.D."/>
            <person name="Jex A.R."/>
            <person name="Li B."/>
            <person name="Liu S."/>
            <person name="Yang L."/>
            <person name="Xiong Z."/>
            <person name="Li Y."/>
            <person name="Cantacessi C."/>
            <person name="Hall R.S."/>
            <person name="Xu X."/>
            <person name="Chen F."/>
            <person name="Wu X."/>
            <person name="Zerlotini A."/>
            <person name="Oliveira G."/>
            <person name="Hofmann A."/>
            <person name="Zhang G."/>
            <person name="Fang X."/>
            <person name="Kang Y."/>
            <person name="Campbell B.E."/>
            <person name="Loukas A."/>
            <person name="Ranganathan S."/>
            <person name="Rollinson D."/>
            <person name="Rinaldi G."/>
            <person name="Brindley P.J."/>
            <person name="Yang H."/>
            <person name="Wang J."/>
            <person name="Wang J."/>
            <person name="Gasser R.B."/>
        </authorList>
    </citation>
    <scope>NUCLEOTIDE SEQUENCE [LARGE SCALE GENOMIC DNA]</scope>
</reference>
<dbReference type="Pfam" id="PF01920">
    <property type="entry name" value="Prefoldin_2"/>
    <property type="match status" value="1"/>
</dbReference>
<dbReference type="GO" id="GO:0051082">
    <property type="term" value="F:unfolded protein binding"/>
    <property type="evidence" value="ECO:0007669"/>
    <property type="project" value="InterPro"/>
</dbReference>
<organism evidence="4">
    <name type="scientific">Schistosoma haematobium</name>
    <name type="common">Blood fluke</name>
    <dbReference type="NCBI Taxonomy" id="6185"/>
    <lineage>
        <taxon>Eukaryota</taxon>
        <taxon>Metazoa</taxon>
        <taxon>Spiralia</taxon>
        <taxon>Lophotrochozoa</taxon>
        <taxon>Platyhelminthes</taxon>
        <taxon>Trematoda</taxon>
        <taxon>Digenea</taxon>
        <taxon>Strigeidida</taxon>
        <taxon>Schistosomatoidea</taxon>
        <taxon>Schistosomatidae</taxon>
        <taxon>Schistosoma</taxon>
    </lineage>
</organism>
<dbReference type="PANTHER" id="PTHR20903">
    <property type="entry name" value="PREFOLDIN SUBUNIT 1-RELATED"/>
    <property type="match status" value="1"/>
</dbReference>
<dbReference type="STRING" id="6185.A0A095BV23"/>
<dbReference type="SUPFAM" id="SSF46579">
    <property type="entry name" value="Prefoldin"/>
    <property type="match status" value="1"/>
</dbReference>
<dbReference type="GO" id="GO:0005737">
    <property type="term" value="C:cytoplasm"/>
    <property type="evidence" value="ECO:0007669"/>
    <property type="project" value="TreeGrafter"/>
</dbReference>
<keyword evidence="3" id="KW-0143">Chaperone</keyword>
<comment type="subunit">
    <text evidence="2">Heterohexamer of two PFD-alpha type and four PFD-beta type subunits.</text>
</comment>
<comment type="similarity">
    <text evidence="1">Belongs to the prefoldin subunit beta family.</text>
</comment>
<dbReference type="InterPro" id="IPR009053">
    <property type="entry name" value="Prefoldin"/>
</dbReference>
<dbReference type="GO" id="GO:0016272">
    <property type="term" value="C:prefoldin complex"/>
    <property type="evidence" value="ECO:0007669"/>
    <property type="project" value="InterPro"/>
</dbReference>
<accession>A0A095BV23</accession>
<sequence>MSDPDVKKVLTKTISSSLKAIEAHRQKTVMANQQISVLNSQIESLNIKFRRSQLIESELVTLPEDVATYKACGRMFIKKTRETLIEDIKKDRDKVTDSIEISQKARDAVNNELSESKEALRELLSSKQS</sequence>
<evidence type="ECO:0000256" key="2">
    <source>
        <dbReference type="ARBA" id="ARBA00011695"/>
    </source>
</evidence>
<dbReference type="EMBL" id="KL250516">
    <property type="protein sequence ID" value="KGB32758.1"/>
    <property type="molecule type" value="Genomic_DNA"/>
</dbReference>
<protein>
    <submittedName>
        <fullName evidence="4">Uncharacterized protein</fullName>
    </submittedName>
</protein>
<evidence type="ECO:0000313" key="4">
    <source>
        <dbReference type="EMBL" id="KGB32758.1"/>
    </source>
</evidence>
<dbReference type="Gene3D" id="1.10.287.370">
    <property type="match status" value="1"/>
</dbReference>
<name>A0A095BV23_SCHHA</name>
<evidence type="ECO:0000256" key="3">
    <source>
        <dbReference type="ARBA" id="ARBA00023186"/>
    </source>
</evidence>
<evidence type="ECO:0000256" key="1">
    <source>
        <dbReference type="ARBA" id="ARBA00008045"/>
    </source>
</evidence>
<gene>
    <name evidence="4" type="ORF">MS3_00893</name>
</gene>
<dbReference type="PANTHER" id="PTHR20903:SF0">
    <property type="entry name" value="PREFOLDIN SUBUNIT 1"/>
    <property type="match status" value="1"/>
</dbReference>
<dbReference type="InterPro" id="IPR002777">
    <property type="entry name" value="PFD_beta-like"/>
</dbReference>
<feature type="non-terminal residue" evidence="4">
    <location>
        <position position="129"/>
    </location>
</feature>
<dbReference type="GO" id="GO:0044183">
    <property type="term" value="F:protein folding chaperone"/>
    <property type="evidence" value="ECO:0007669"/>
    <property type="project" value="TreeGrafter"/>
</dbReference>